<dbReference type="Proteomes" id="UP000307087">
    <property type="component" value="Unassembled WGS sequence"/>
</dbReference>
<keyword evidence="2" id="KW-1185">Reference proteome</keyword>
<accession>A0A4S8NIX1</accession>
<dbReference type="OrthoDB" id="9795921at2"/>
<gene>
    <name evidence="1" type="ORF">E9934_06235</name>
</gene>
<dbReference type="AlphaFoldDB" id="A0A4S8NIX1"/>
<dbReference type="RefSeq" id="WP_136562027.1">
    <property type="nucleotide sequence ID" value="NZ_BAABLS010000010.1"/>
</dbReference>
<dbReference type="EMBL" id="STGW01000003">
    <property type="protein sequence ID" value="THV15932.1"/>
    <property type="molecule type" value="Genomic_DNA"/>
</dbReference>
<sequence length="92" mass="10401">MDDFEEVWDRIRRHAGAEFHTVQGLPFTYEIPGNYLVITRDGERINRSLSKTNFRKAAAQMPVDGPAGLRARQGASYTWAILSDSRICAGSW</sequence>
<name>A0A4S8NIX1_9ACTN</name>
<reference evidence="1 2" key="1">
    <citation type="journal article" date="2009" name="Int. J. Syst. Evol. Microbiol.">
        <title>Nocardioides caeni sp. nov., isolated from wastewater.</title>
        <authorList>
            <person name="Yoon J.H."/>
            <person name="Kang S.J."/>
            <person name="Park S."/>
            <person name="Kim W."/>
            <person name="Oh T.K."/>
        </authorList>
    </citation>
    <scope>NUCLEOTIDE SEQUENCE [LARGE SCALE GENOMIC DNA]</scope>
    <source>
        <strain evidence="1 2">DSM 23134</strain>
    </source>
</reference>
<evidence type="ECO:0000313" key="2">
    <source>
        <dbReference type="Proteomes" id="UP000307087"/>
    </source>
</evidence>
<comment type="caution">
    <text evidence="1">The sequence shown here is derived from an EMBL/GenBank/DDBJ whole genome shotgun (WGS) entry which is preliminary data.</text>
</comment>
<protein>
    <submittedName>
        <fullName evidence="1">Uncharacterized protein</fullName>
    </submittedName>
</protein>
<proteinExistence type="predicted"/>
<organism evidence="1 2">
    <name type="scientific">Nocardioides caeni</name>
    <dbReference type="NCBI Taxonomy" id="574700"/>
    <lineage>
        <taxon>Bacteria</taxon>
        <taxon>Bacillati</taxon>
        <taxon>Actinomycetota</taxon>
        <taxon>Actinomycetes</taxon>
        <taxon>Propionibacteriales</taxon>
        <taxon>Nocardioidaceae</taxon>
        <taxon>Nocardioides</taxon>
    </lineage>
</organism>
<evidence type="ECO:0000313" key="1">
    <source>
        <dbReference type="EMBL" id="THV15932.1"/>
    </source>
</evidence>